<sequence length="64" mass="7137">MWEHQSLFRVSAQLFAEGIFNLLDRNLRPEVFLVGFASAKEADDPAAVVVEPPPPAMLRPTSRT</sequence>
<feature type="domain" description="Probable sensor" evidence="2">
    <location>
        <begin position="1"/>
        <end position="53"/>
    </location>
</feature>
<gene>
    <name evidence="3" type="ORF">ACFQT0_14380</name>
</gene>
<protein>
    <recommendedName>
        <fullName evidence="2">Probable sensor domain-containing protein</fullName>
    </recommendedName>
</protein>
<comment type="caution">
    <text evidence="3">The sequence shown here is derived from an EMBL/GenBank/DDBJ whole genome shotgun (WGS) entry which is preliminary data.</text>
</comment>
<feature type="region of interest" description="Disordered" evidence="1">
    <location>
        <begin position="45"/>
        <end position="64"/>
    </location>
</feature>
<dbReference type="EMBL" id="JBHTEK010000001">
    <property type="protein sequence ID" value="MFC7668427.1"/>
    <property type="molecule type" value="Genomic_DNA"/>
</dbReference>
<keyword evidence="4" id="KW-1185">Reference proteome</keyword>
<accession>A0ABW2U695</accession>
<proteinExistence type="predicted"/>
<evidence type="ECO:0000313" key="4">
    <source>
        <dbReference type="Proteomes" id="UP001596513"/>
    </source>
</evidence>
<evidence type="ECO:0000256" key="1">
    <source>
        <dbReference type="SAM" id="MobiDB-lite"/>
    </source>
</evidence>
<dbReference type="Pfam" id="PF21752">
    <property type="entry name" value="DACNG"/>
    <property type="match status" value="1"/>
</dbReference>
<dbReference type="RefSeq" id="WP_380203730.1">
    <property type="nucleotide sequence ID" value="NZ_JBHTEK010000001.1"/>
</dbReference>
<dbReference type="Proteomes" id="UP001596513">
    <property type="component" value="Unassembled WGS sequence"/>
</dbReference>
<reference evidence="4" key="1">
    <citation type="journal article" date="2019" name="Int. J. Syst. Evol. Microbiol.">
        <title>The Global Catalogue of Microorganisms (GCM) 10K type strain sequencing project: providing services to taxonomists for standard genome sequencing and annotation.</title>
        <authorList>
            <consortium name="The Broad Institute Genomics Platform"/>
            <consortium name="The Broad Institute Genome Sequencing Center for Infectious Disease"/>
            <person name="Wu L."/>
            <person name="Ma J."/>
        </authorList>
    </citation>
    <scope>NUCLEOTIDE SEQUENCE [LARGE SCALE GENOMIC DNA]</scope>
    <source>
        <strain evidence="4">JCM 19635</strain>
    </source>
</reference>
<name>A0ABW2U695_9BACT</name>
<evidence type="ECO:0000259" key="2">
    <source>
        <dbReference type="Pfam" id="PF21752"/>
    </source>
</evidence>
<evidence type="ECO:0000313" key="3">
    <source>
        <dbReference type="EMBL" id="MFC7668427.1"/>
    </source>
</evidence>
<dbReference type="InterPro" id="IPR048554">
    <property type="entry name" value="DACNG"/>
</dbReference>
<organism evidence="3 4">
    <name type="scientific">Hymenobacter humi</name>
    <dbReference type="NCBI Taxonomy" id="1411620"/>
    <lineage>
        <taxon>Bacteria</taxon>
        <taxon>Pseudomonadati</taxon>
        <taxon>Bacteroidota</taxon>
        <taxon>Cytophagia</taxon>
        <taxon>Cytophagales</taxon>
        <taxon>Hymenobacteraceae</taxon>
        <taxon>Hymenobacter</taxon>
    </lineage>
</organism>